<organism evidence="10 11">
    <name type="scientific">Actinoallomurus liliacearum</name>
    <dbReference type="NCBI Taxonomy" id="1080073"/>
    <lineage>
        <taxon>Bacteria</taxon>
        <taxon>Bacillati</taxon>
        <taxon>Actinomycetota</taxon>
        <taxon>Actinomycetes</taxon>
        <taxon>Streptosporangiales</taxon>
        <taxon>Thermomonosporaceae</taxon>
        <taxon>Actinoallomurus</taxon>
    </lineage>
</organism>
<evidence type="ECO:0000256" key="6">
    <source>
        <dbReference type="ARBA" id="ARBA00023136"/>
    </source>
</evidence>
<feature type="transmembrane region" description="Helical" evidence="8">
    <location>
        <begin position="403"/>
        <end position="427"/>
    </location>
</feature>
<dbReference type="InterPro" id="IPR001750">
    <property type="entry name" value="ND/Mrp_TM"/>
</dbReference>
<reference evidence="11" key="1">
    <citation type="journal article" date="2019" name="Int. J. Syst. Evol. Microbiol.">
        <title>The Global Catalogue of Microorganisms (GCM) 10K type strain sequencing project: providing services to taxonomists for standard genome sequencing and annotation.</title>
        <authorList>
            <consortium name="The Broad Institute Genomics Platform"/>
            <consortium name="The Broad Institute Genome Sequencing Center for Infectious Disease"/>
            <person name="Wu L."/>
            <person name="Ma J."/>
        </authorList>
    </citation>
    <scope>NUCLEOTIDE SEQUENCE [LARGE SCALE GENOMIC DNA]</scope>
    <source>
        <strain evidence="11">JCM 17938</strain>
    </source>
</reference>
<feature type="transmembrane region" description="Helical" evidence="8">
    <location>
        <begin position="457"/>
        <end position="476"/>
    </location>
</feature>
<evidence type="ECO:0000256" key="1">
    <source>
        <dbReference type="ARBA" id="ARBA00004651"/>
    </source>
</evidence>
<dbReference type="PANTHER" id="PTHR42703:SF1">
    <property type="entry name" value="NA(+)_H(+) ANTIPORTER SUBUNIT D1"/>
    <property type="match status" value="1"/>
</dbReference>
<keyword evidence="5 8" id="KW-1133">Transmembrane helix</keyword>
<feature type="transmembrane region" description="Helical" evidence="8">
    <location>
        <begin position="161"/>
        <end position="183"/>
    </location>
</feature>
<dbReference type="EMBL" id="BAABHJ010000001">
    <property type="protein sequence ID" value="GAA4601306.1"/>
    <property type="molecule type" value="Genomic_DNA"/>
</dbReference>
<evidence type="ECO:0000256" key="5">
    <source>
        <dbReference type="ARBA" id="ARBA00022989"/>
    </source>
</evidence>
<comment type="caution">
    <text evidence="10">The sequence shown here is derived from an EMBL/GenBank/DDBJ whole genome shotgun (WGS) entry which is preliminary data.</text>
</comment>
<dbReference type="PANTHER" id="PTHR42703">
    <property type="entry name" value="NADH DEHYDROGENASE"/>
    <property type="match status" value="1"/>
</dbReference>
<sequence length="583" mass="60168">MLQAAIAAPVMVAILLAAGGRWLPRPLVDTVATGTVLAVTVLLGVVLADALRHPVVAWLGGWRPRAGVSVGIPLVADPMSAGLALLVAVLTLAALVFSWRYLVEVQAIYHALMLLFTAAMCAFVLTGDLFDAFVFFELMSVIAYVLTGYKAEEPRTVHGALNFGVINSLGAYITLMGIGLLYARTGQLGFAAMGARLPGQDHRLVNVAFLLICTGFLVKAAAAPFHFWLADAHAVAPTPVCVLFSGVMVELGAYAVARTYWATFAGAVPGTGPALAVLGVATALLGGVMCVLQRHVKRLLAYSTVSHVGVILLGVAALDHDSLAGAAYYVLGHAGVKSTLFIAAGTLLNRFETLDERELHGRGRTMRVSGAVFLVGGLGLAGMPPSGLWAGKTVMDEAAERAGWWWAAPVGVVASALTAGAVLRVWLRVFRGAGPSGGGTAEHEDTETGPRLSRLPWTMAAPAVVLAAGAVALGLVPGLGRGVSHAAGVFVDHGGYVSAVLSGGVWRAASVPLHLWTTAGLAGGAAGVVLAAVVAVLGLRYPVPRLLRPVVARLRAAHSGHVAEYAAWLTAGVALFGLLLFTA</sequence>
<feature type="transmembrane region" description="Helical" evidence="8">
    <location>
        <begin position="79"/>
        <end position="100"/>
    </location>
</feature>
<feature type="transmembrane region" description="Helical" evidence="8">
    <location>
        <begin position="326"/>
        <end position="348"/>
    </location>
</feature>
<dbReference type="Proteomes" id="UP001500212">
    <property type="component" value="Unassembled WGS sequence"/>
</dbReference>
<feature type="transmembrane region" description="Helical" evidence="8">
    <location>
        <begin position="299"/>
        <end position="320"/>
    </location>
</feature>
<feature type="domain" description="NADH:quinone oxidoreductase/Mrp antiporter transmembrane" evidence="9">
    <location>
        <begin position="127"/>
        <end position="418"/>
    </location>
</feature>
<accession>A0ABP8T965</accession>
<dbReference type="InterPro" id="IPR050586">
    <property type="entry name" value="CPA3_Na-H_Antiporter_D"/>
</dbReference>
<evidence type="ECO:0000256" key="8">
    <source>
        <dbReference type="SAM" id="Phobius"/>
    </source>
</evidence>
<proteinExistence type="inferred from homology"/>
<evidence type="ECO:0000259" key="9">
    <source>
        <dbReference type="Pfam" id="PF00361"/>
    </source>
</evidence>
<feature type="transmembrane region" description="Helical" evidence="8">
    <location>
        <begin position="562"/>
        <end position="581"/>
    </location>
</feature>
<evidence type="ECO:0000256" key="7">
    <source>
        <dbReference type="RuleBase" id="RU000320"/>
    </source>
</evidence>
<evidence type="ECO:0000313" key="10">
    <source>
        <dbReference type="EMBL" id="GAA4601306.1"/>
    </source>
</evidence>
<dbReference type="Pfam" id="PF00361">
    <property type="entry name" value="Proton_antipo_M"/>
    <property type="match status" value="1"/>
</dbReference>
<protein>
    <recommendedName>
        <fullName evidence="9">NADH:quinone oxidoreductase/Mrp antiporter transmembrane domain-containing protein</fullName>
    </recommendedName>
</protein>
<feature type="transmembrane region" description="Helical" evidence="8">
    <location>
        <begin position="273"/>
        <end position="292"/>
    </location>
</feature>
<feature type="transmembrane region" description="Helical" evidence="8">
    <location>
        <begin position="515"/>
        <end position="541"/>
    </location>
</feature>
<evidence type="ECO:0000313" key="11">
    <source>
        <dbReference type="Proteomes" id="UP001500212"/>
    </source>
</evidence>
<evidence type="ECO:0000256" key="3">
    <source>
        <dbReference type="ARBA" id="ARBA00022475"/>
    </source>
</evidence>
<name>A0ABP8T965_9ACTN</name>
<evidence type="ECO:0000256" key="2">
    <source>
        <dbReference type="ARBA" id="ARBA00005346"/>
    </source>
</evidence>
<evidence type="ECO:0000256" key="4">
    <source>
        <dbReference type="ARBA" id="ARBA00022692"/>
    </source>
</evidence>
<keyword evidence="4 7" id="KW-0812">Transmembrane</keyword>
<keyword evidence="3" id="KW-1003">Cell membrane</keyword>
<dbReference type="RefSeq" id="WP_345346915.1">
    <property type="nucleotide sequence ID" value="NZ_BAABHJ010000001.1"/>
</dbReference>
<feature type="transmembrane region" description="Helical" evidence="8">
    <location>
        <begin position="368"/>
        <end position="391"/>
    </location>
</feature>
<feature type="transmembrane region" description="Helical" evidence="8">
    <location>
        <begin position="36"/>
        <end position="59"/>
    </location>
</feature>
<feature type="transmembrane region" description="Helical" evidence="8">
    <location>
        <begin position="203"/>
        <end position="228"/>
    </location>
</feature>
<feature type="transmembrane region" description="Helical" evidence="8">
    <location>
        <begin position="240"/>
        <end position="261"/>
    </location>
</feature>
<comment type="similarity">
    <text evidence="2">Belongs to the CPA3 antiporters (TC 2.A.63) subunit D family.</text>
</comment>
<comment type="subcellular location">
    <subcellularLocation>
        <location evidence="1">Cell membrane</location>
        <topology evidence="1">Multi-pass membrane protein</topology>
    </subcellularLocation>
    <subcellularLocation>
        <location evidence="7">Membrane</location>
        <topology evidence="7">Multi-pass membrane protein</topology>
    </subcellularLocation>
</comment>
<gene>
    <name evidence="10" type="ORF">GCM10023195_03140</name>
</gene>
<keyword evidence="6 8" id="KW-0472">Membrane</keyword>
<dbReference type="PRINTS" id="PR01434">
    <property type="entry name" value="NADHDHGNASE5"/>
</dbReference>
<feature type="transmembrane region" description="Helical" evidence="8">
    <location>
        <begin position="107"/>
        <end position="126"/>
    </location>
</feature>
<feature type="transmembrane region" description="Helical" evidence="8">
    <location>
        <begin position="132"/>
        <end position="149"/>
    </location>
</feature>
<feature type="transmembrane region" description="Helical" evidence="8">
    <location>
        <begin position="6"/>
        <end position="24"/>
    </location>
</feature>
<keyword evidence="11" id="KW-1185">Reference proteome</keyword>